<dbReference type="STRING" id="632773.BBEV_3316"/>
<dbReference type="InterPro" id="IPR050539">
    <property type="entry name" value="ThrE_Dicarb/AminoAcid_Exp"/>
</dbReference>
<evidence type="ECO:0000256" key="1">
    <source>
        <dbReference type="ARBA" id="ARBA00004651"/>
    </source>
</evidence>
<keyword evidence="10" id="KW-1185">Reference proteome</keyword>
<dbReference type="GO" id="GO:0015744">
    <property type="term" value="P:succinate transport"/>
    <property type="evidence" value="ECO:0007669"/>
    <property type="project" value="TreeGrafter"/>
</dbReference>
<dbReference type="Pfam" id="PF06738">
    <property type="entry name" value="ThrE"/>
    <property type="match status" value="1"/>
</dbReference>
<sequence length="253" mass="27354">MSERADEMMDICLLAGEIMLSYGAETYRVEETLERMSVAAGFANVHCFATTTGIFLSFEEKKGNGDLMQMVRIDNRMQDLNKVMEVNQVSREFTAGELTIPEAHERMKAIYHAPVLYPLWMIYLFSGVAGSGFSYLFGGGLFDLLPAYIAAVLSSVALVESERYLKVRFASEFMGAFVGGSVAILLVMIGLGNNLDQIIIGSLMPLVPGVPLTNSVRDLLSGDLLAGMSRGVEALLTSLSIAAGVAMAISILL</sequence>
<evidence type="ECO:0000313" key="10">
    <source>
        <dbReference type="Proteomes" id="UP000094463"/>
    </source>
</evidence>
<dbReference type="KEGG" id="bbev:BBEV_3316"/>
<keyword evidence="3 7" id="KW-0812">Transmembrane</keyword>
<name>A0A1D7R026_9BACI</name>
<organism evidence="9 10">
    <name type="scientific">Salisediminibacterium beveridgei</name>
    <dbReference type="NCBI Taxonomy" id="632773"/>
    <lineage>
        <taxon>Bacteria</taxon>
        <taxon>Bacillati</taxon>
        <taxon>Bacillota</taxon>
        <taxon>Bacilli</taxon>
        <taxon>Bacillales</taxon>
        <taxon>Bacillaceae</taxon>
        <taxon>Salisediminibacterium</taxon>
    </lineage>
</organism>
<dbReference type="Proteomes" id="UP000094463">
    <property type="component" value="Chromosome"/>
</dbReference>
<protein>
    <recommendedName>
        <fullName evidence="8">Threonine/serine exporter-like N-terminal domain-containing protein</fullName>
    </recommendedName>
</protein>
<evidence type="ECO:0000259" key="8">
    <source>
        <dbReference type="Pfam" id="PF06738"/>
    </source>
</evidence>
<proteinExistence type="inferred from homology"/>
<dbReference type="AlphaFoldDB" id="A0A1D7R026"/>
<comment type="subcellular location">
    <subcellularLocation>
        <location evidence="1">Cell membrane</location>
        <topology evidence="1">Multi-pass membrane protein</topology>
    </subcellularLocation>
</comment>
<evidence type="ECO:0000256" key="2">
    <source>
        <dbReference type="ARBA" id="ARBA00022475"/>
    </source>
</evidence>
<feature type="transmembrane region" description="Helical" evidence="7">
    <location>
        <begin position="173"/>
        <end position="192"/>
    </location>
</feature>
<dbReference type="PATRIC" id="fig|632773.3.peg.3463"/>
<comment type="similarity">
    <text evidence="6">Belongs to the ThrE exporter (TC 2.A.79) family.</text>
</comment>
<keyword evidence="2" id="KW-1003">Cell membrane</keyword>
<dbReference type="PANTHER" id="PTHR34390:SF2">
    <property type="entry name" value="SUCCINATE TRANSPORTER SUBUNIT YJJP-RELATED"/>
    <property type="match status" value="1"/>
</dbReference>
<accession>A0A1D7R026</accession>
<dbReference type="RefSeq" id="WP_069366476.1">
    <property type="nucleotide sequence ID" value="NZ_CP012502.1"/>
</dbReference>
<dbReference type="EMBL" id="CP012502">
    <property type="protein sequence ID" value="AOM84613.1"/>
    <property type="molecule type" value="Genomic_DNA"/>
</dbReference>
<dbReference type="GO" id="GO:0022857">
    <property type="term" value="F:transmembrane transporter activity"/>
    <property type="evidence" value="ECO:0007669"/>
    <property type="project" value="InterPro"/>
</dbReference>
<keyword evidence="4 7" id="KW-1133">Transmembrane helix</keyword>
<feature type="domain" description="Threonine/serine exporter-like N-terminal" evidence="8">
    <location>
        <begin position="10"/>
        <end position="251"/>
    </location>
</feature>
<evidence type="ECO:0000256" key="5">
    <source>
        <dbReference type="ARBA" id="ARBA00023136"/>
    </source>
</evidence>
<evidence type="ECO:0000256" key="6">
    <source>
        <dbReference type="ARBA" id="ARBA00034125"/>
    </source>
</evidence>
<reference evidence="9 10" key="1">
    <citation type="submission" date="2015-08" db="EMBL/GenBank/DDBJ databases">
        <title>The complete genome sequence of Bacillus beveridgei MLTeJB.</title>
        <authorList>
            <person name="Hanson T.E."/>
            <person name="Mesa C."/>
            <person name="Basesman S.M."/>
            <person name="Oremland R.S."/>
        </authorList>
    </citation>
    <scope>NUCLEOTIDE SEQUENCE [LARGE SCALE GENOMIC DNA]</scope>
    <source>
        <strain evidence="9 10">MLTeJB</strain>
    </source>
</reference>
<dbReference type="OrthoDB" id="9813917at2"/>
<evidence type="ECO:0000256" key="3">
    <source>
        <dbReference type="ARBA" id="ARBA00022692"/>
    </source>
</evidence>
<evidence type="ECO:0000313" key="9">
    <source>
        <dbReference type="EMBL" id="AOM84613.1"/>
    </source>
</evidence>
<evidence type="ECO:0000256" key="7">
    <source>
        <dbReference type="SAM" id="Phobius"/>
    </source>
</evidence>
<keyword evidence="5 7" id="KW-0472">Membrane</keyword>
<evidence type="ECO:0000256" key="4">
    <source>
        <dbReference type="ARBA" id="ARBA00022989"/>
    </source>
</evidence>
<dbReference type="InterPro" id="IPR010619">
    <property type="entry name" value="ThrE-like_N"/>
</dbReference>
<feature type="transmembrane region" description="Helical" evidence="7">
    <location>
        <begin position="115"/>
        <end position="138"/>
    </location>
</feature>
<dbReference type="GO" id="GO:0005886">
    <property type="term" value="C:plasma membrane"/>
    <property type="evidence" value="ECO:0007669"/>
    <property type="project" value="UniProtKB-SubCell"/>
</dbReference>
<gene>
    <name evidence="9" type="ORF">BBEV_3316</name>
</gene>
<dbReference type="PANTHER" id="PTHR34390">
    <property type="entry name" value="UPF0442 PROTEIN YJJB-RELATED"/>
    <property type="match status" value="1"/>
</dbReference>